<sequence>MFSPFDNPSDTQIVRALPILFAVPYRLIDREEDQIMMMGKAAAAAATTTMISGVVV</sequence>
<reference evidence="1" key="1">
    <citation type="journal article" date="2002" name="Nature">
        <title>The genome sequence and structure of rice chromosome 1.</title>
        <authorList>
            <person name="Sasaki T."/>
            <person name="Matsumoto T."/>
            <person name="Yamamoto K."/>
            <person name="Sakata K."/>
            <person name="Baba T."/>
            <person name="Katayose Y."/>
            <person name="Wu J."/>
            <person name="Niimura Y."/>
            <person name="Cheng Z."/>
            <person name="Nagamura Y."/>
            <person name="Antonio B.A."/>
            <person name="Kanamori H."/>
            <person name="Hosokawa S."/>
            <person name="Masukawa M."/>
            <person name="Arikawa K."/>
            <person name="Chiden Y."/>
            <person name="Hayashi M."/>
            <person name="Okamoto M."/>
            <person name="Ando T."/>
            <person name="Aoki H."/>
            <person name="Arita K."/>
            <person name="Hamada M."/>
            <person name="Harada C."/>
            <person name="Hijishita S."/>
            <person name="Honda M."/>
            <person name="Ichikawa Y."/>
            <person name="Idonuma A."/>
            <person name="Iijima M."/>
            <person name="Ikeda M."/>
            <person name="Ikeno M."/>
            <person name="Itoh S."/>
            <person name="Itoh T."/>
            <person name="Itoh Y."/>
            <person name="Itoh Y."/>
            <person name="Iwabuchi A."/>
            <person name="Kamiya K."/>
            <person name="Karasawa W."/>
            <person name="Katagiri S."/>
            <person name="Kikuta A."/>
            <person name="Kobayashi N."/>
            <person name="Kono I."/>
            <person name="Machita K."/>
            <person name="Maehara T."/>
            <person name="Mizuno H."/>
            <person name="Mizubayashi T."/>
            <person name="Mukai Y."/>
            <person name="Nagasaki H."/>
            <person name="Nakashima M."/>
            <person name="Nakama Y."/>
            <person name="Nakamichi Y."/>
            <person name="Nakamura M."/>
            <person name="Namiki N."/>
            <person name="Negishi M."/>
            <person name="Ohta I."/>
            <person name="Ono N."/>
            <person name="Saji S."/>
            <person name="Sakai K."/>
            <person name="Shibata M."/>
            <person name="Shimokawa T."/>
            <person name="Shomura A."/>
            <person name="Song J."/>
            <person name="Takazaki Y."/>
            <person name="Terasawa K."/>
            <person name="Tsuji K."/>
            <person name="Waki K."/>
            <person name="Yamagata H."/>
            <person name="Yamane H."/>
            <person name="Yoshiki S."/>
            <person name="Yoshihara R."/>
            <person name="Yukawa K."/>
            <person name="Zhong H."/>
            <person name="Iwama H."/>
            <person name="Endo T."/>
            <person name="Ito H."/>
            <person name="Hahn J.H."/>
            <person name="Kim H.I."/>
            <person name="Eun M.Y."/>
            <person name="Yano M."/>
            <person name="Jiang J."/>
            <person name="Gojobori T."/>
        </authorList>
    </citation>
    <scope>NUCLEOTIDE SEQUENCE [LARGE SCALE GENOMIC DNA]</scope>
</reference>
<dbReference type="EMBL" id="AP003369">
    <property type="protein sequence ID" value="BAD53312.1"/>
    <property type="molecule type" value="Genomic_DNA"/>
</dbReference>
<dbReference type="AlphaFoldDB" id="Q5ZAS1"/>
<dbReference type="Proteomes" id="UP000817658">
    <property type="component" value="Chromosome 1"/>
</dbReference>
<proteinExistence type="predicted"/>
<accession>Q5ZAS1</accession>
<protein>
    <submittedName>
        <fullName evidence="1">Uncharacterized protein</fullName>
    </submittedName>
</protein>
<gene>
    <name evidence="1" type="primary">B1102E12.29</name>
</gene>
<evidence type="ECO:0000313" key="1">
    <source>
        <dbReference type="EMBL" id="BAD53312.1"/>
    </source>
</evidence>
<name>Q5ZAS1_ORYSJ</name>
<organism evidence="1">
    <name type="scientific">Oryza sativa subsp. japonica</name>
    <name type="common">Rice</name>
    <dbReference type="NCBI Taxonomy" id="39947"/>
    <lineage>
        <taxon>Eukaryota</taxon>
        <taxon>Viridiplantae</taxon>
        <taxon>Streptophyta</taxon>
        <taxon>Embryophyta</taxon>
        <taxon>Tracheophyta</taxon>
        <taxon>Spermatophyta</taxon>
        <taxon>Magnoliopsida</taxon>
        <taxon>Liliopsida</taxon>
        <taxon>Poales</taxon>
        <taxon>Poaceae</taxon>
        <taxon>BOP clade</taxon>
        <taxon>Oryzoideae</taxon>
        <taxon>Oryzeae</taxon>
        <taxon>Oryzinae</taxon>
        <taxon>Oryza</taxon>
        <taxon>Oryza sativa</taxon>
    </lineage>
</organism>